<evidence type="ECO:0000313" key="15">
    <source>
        <dbReference type="EMBL" id="MBY8337157.1"/>
    </source>
</evidence>
<dbReference type="Pfam" id="PF07536">
    <property type="entry name" value="HWE_HK"/>
    <property type="match status" value="1"/>
</dbReference>
<evidence type="ECO:0000256" key="12">
    <source>
        <dbReference type="PROSITE-ProRule" id="PRU00169"/>
    </source>
</evidence>
<keyword evidence="5" id="KW-0716">Sensory transduction</keyword>
<dbReference type="PROSITE" id="PS50110">
    <property type="entry name" value="RESPONSE_REGULATORY"/>
    <property type="match status" value="1"/>
</dbReference>
<organism evidence="15 16">
    <name type="scientific">Alteriqipengyuania abyssalis</name>
    <dbReference type="NCBI Taxonomy" id="2860200"/>
    <lineage>
        <taxon>Bacteria</taxon>
        <taxon>Pseudomonadati</taxon>
        <taxon>Pseudomonadota</taxon>
        <taxon>Alphaproteobacteria</taxon>
        <taxon>Sphingomonadales</taxon>
        <taxon>Erythrobacteraceae</taxon>
        <taxon>Alteriqipengyuania</taxon>
    </lineage>
</organism>
<proteinExistence type="predicted"/>
<dbReference type="InterPro" id="IPR013654">
    <property type="entry name" value="PAS_2"/>
</dbReference>
<evidence type="ECO:0000313" key="16">
    <source>
        <dbReference type="Proteomes" id="UP000759298"/>
    </source>
</evidence>
<evidence type="ECO:0000256" key="9">
    <source>
        <dbReference type="ARBA" id="ARBA00022840"/>
    </source>
</evidence>
<evidence type="ECO:0000256" key="5">
    <source>
        <dbReference type="ARBA" id="ARBA00022606"/>
    </source>
</evidence>
<accession>A0ABS7PDK3</accession>
<dbReference type="InterPro" id="IPR003018">
    <property type="entry name" value="GAF"/>
</dbReference>
<keyword evidence="9" id="KW-0067">ATP-binding</keyword>
<keyword evidence="4 12" id="KW-0597">Phosphoprotein</keyword>
<evidence type="ECO:0000256" key="3">
    <source>
        <dbReference type="ARBA" id="ARBA00022543"/>
    </source>
</evidence>
<dbReference type="InterPro" id="IPR036890">
    <property type="entry name" value="HATPase_C_sf"/>
</dbReference>
<evidence type="ECO:0000256" key="8">
    <source>
        <dbReference type="ARBA" id="ARBA00022777"/>
    </source>
</evidence>
<dbReference type="PROSITE" id="PS50046">
    <property type="entry name" value="PHYTOCHROME_2"/>
    <property type="match status" value="1"/>
</dbReference>
<dbReference type="RefSeq" id="WP_222824714.1">
    <property type="nucleotide sequence ID" value="NZ_JAHWXP010000002.1"/>
</dbReference>
<dbReference type="EMBL" id="JAHWXP010000002">
    <property type="protein sequence ID" value="MBY8337157.1"/>
    <property type="molecule type" value="Genomic_DNA"/>
</dbReference>
<comment type="catalytic activity">
    <reaction evidence="1">
        <text>ATP + protein L-histidine = ADP + protein N-phospho-L-histidine.</text>
        <dbReference type="EC" id="2.7.13.3"/>
    </reaction>
</comment>
<dbReference type="InterPro" id="IPR016132">
    <property type="entry name" value="Phyto_chromo_attachment"/>
</dbReference>
<evidence type="ECO:0000256" key="10">
    <source>
        <dbReference type="ARBA" id="ARBA00022991"/>
    </source>
</evidence>
<dbReference type="InterPro" id="IPR013515">
    <property type="entry name" value="Phytochrome_cen-reg"/>
</dbReference>
<feature type="domain" description="Response regulatory" evidence="14">
    <location>
        <begin position="740"/>
        <end position="851"/>
    </location>
</feature>
<feature type="modified residue" description="4-aspartylphosphate" evidence="12">
    <location>
        <position position="790"/>
    </location>
</feature>
<keyword evidence="3" id="KW-0600">Photoreceptor protein</keyword>
<reference evidence="15 16" key="1">
    <citation type="submission" date="2021-07" db="EMBL/GenBank/DDBJ databases">
        <title>Alteriqipengyuania abyssalis NZ-12B nov, sp.nov isolated from deep sea sponge in pacific ocean.</title>
        <authorList>
            <person name="Tareen S."/>
            <person name="Wink J."/>
        </authorList>
    </citation>
    <scope>NUCLEOTIDE SEQUENCE [LARGE SCALE GENOMIC DNA]</scope>
    <source>
        <strain evidence="15 16">NZ-12B</strain>
    </source>
</reference>
<keyword evidence="6" id="KW-0808">Transferase</keyword>
<dbReference type="Pfam" id="PF00360">
    <property type="entry name" value="PHY"/>
    <property type="match status" value="1"/>
</dbReference>
<dbReference type="Gene3D" id="3.30.450.40">
    <property type="match status" value="1"/>
</dbReference>
<keyword evidence="11" id="KW-0675">Receptor</keyword>
<keyword evidence="16" id="KW-1185">Reference proteome</keyword>
<keyword evidence="8" id="KW-0418">Kinase</keyword>
<dbReference type="PRINTS" id="PR01033">
    <property type="entry name" value="PHYTOCHROME"/>
</dbReference>
<evidence type="ECO:0000256" key="2">
    <source>
        <dbReference type="ARBA" id="ARBA00012438"/>
    </source>
</evidence>
<dbReference type="Proteomes" id="UP000759298">
    <property type="component" value="Unassembled WGS sequence"/>
</dbReference>
<dbReference type="Pfam" id="PF08446">
    <property type="entry name" value="PAS_2"/>
    <property type="match status" value="1"/>
</dbReference>
<dbReference type="SMART" id="SM00911">
    <property type="entry name" value="HWE_HK"/>
    <property type="match status" value="1"/>
</dbReference>
<evidence type="ECO:0000256" key="1">
    <source>
        <dbReference type="ARBA" id="ARBA00000085"/>
    </source>
</evidence>
<dbReference type="InterPro" id="IPR001789">
    <property type="entry name" value="Sig_transdc_resp-reg_receiver"/>
</dbReference>
<dbReference type="Gene3D" id="3.30.450.270">
    <property type="match status" value="1"/>
</dbReference>
<dbReference type="Gene3D" id="3.30.565.10">
    <property type="entry name" value="Histidine kinase-like ATPase, C-terminal domain"/>
    <property type="match status" value="1"/>
</dbReference>
<dbReference type="SUPFAM" id="SSF55781">
    <property type="entry name" value="GAF domain-like"/>
    <property type="match status" value="2"/>
</dbReference>
<evidence type="ECO:0000256" key="11">
    <source>
        <dbReference type="ARBA" id="ARBA00023170"/>
    </source>
</evidence>
<dbReference type="InterPro" id="IPR043150">
    <property type="entry name" value="Phytochrome_PHY_sf"/>
</dbReference>
<dbReference type="InterPro" id="IPR009219">
    <property type="entry name" value="Bactrphtchr_CheY"/>
</dbReference>
<dbReference type="InterPro" id="IPR011102">
    <property type="entry name" value="Sig_transdc_His_kinase_HWE"/>
</dbReference>
<dbReference type="Gene3D" id="3.30.450.20">
    <property type="entry name" value="PAS domain"/>
    <property type="match status" value="1"/>
</dbReference>
<dbReference type="SUPFAM" id="SSF55785">
    <property type="entry name" value="PYP-like sensor domain (PAS domain)"/>
    <property type="match status" value="1"/>
</dbReference>
<dbReference type="InterPro" id="IPR029016">
    <property type="entry name" value="GAF-like_dom_sf"/>
</dbReference>
<dbReference type="SMART" id="SM00448">
    <property type="entry name" value="REC"/>
    <property type="match status" value="1"/>
</dbReference>
<feature type="domain" description="Phytochrome chromophore attachment site" evidence="13">
    <location>
        <begin position="144"/>
        <end position="301"/>
    </location>
</feature>
<dbReference type="InterPro" id="IPR011006">
    <property type="entry name" value="CheY-like_superfamily"/>
</dbReference>
<evidence type="ECO:0000256" key="7">
    <source>
        <dbReference type="ARBA" id="ARBA00022741"/>
    </source>
</evidence>
<dbReference type="PANTHER" id="PTHR41523:SF8">
    <property type="entry name" value="ETHYLENE RESPONSE SENSOR PROTEIN"/>
    <property type="match status" value="1"/>
</dbReference>
<dbReference type="PANTHER" id="PTHR41523">
    <property type="entry name" value="TWO-COMPONENT SYSTEM SENSOR PROTEIN"/>
    <property type="match status" value="1"/>
</dbReference>
<dbReference type="InterPro" id="IPR035965">
    <property type="entry name" value="PAS-like_dom_sf"/>
</dbReference>
<dbReference type="SUPFAM" id="SSF52172">
    <property type="entry name" value="CheY-like"/>
    <property type="match status" value="1"/>
</dbReference>
<gene>
    <name evidence="15" type="ORF">KYN89_08845</name>
</gene>
<evidence type="ECO:0000256" key="6">
    <source>
        <dbReference type="ARBA" id="ARBA00022679"/>
    </source>
</evidence>
<keyword evidence="10" id="KW-0157">Chromophore</keyword>
<evidence type="ECO:0000259" key="13">
    <source>
        <dbReference type="PROSITE" id="PS50046"/>
    </source>
</evidence>
<dbReference type="InterPro" id="IPR001294">
    <property type="entry name" value="Phytochrome"/>
</dbReference>
<sequence>MSAVETQVDLTSCDREPIHQLGHVQSFGAMLVVSSDHYIAHHSANAAEFLGLEAIARGDSLDSILPAQTLETIQDAAKWLAEPDDTERLFSIASLGSTRERFDCSIHRTAGLLVLEFERHDPAGFGNHVASIRPMMNRLEGIEGVEDLCQAAAKRLKALLEFDRVMVYRFHADGSGEVIAEARESAVDSYSGLRYPKSDIPQQARDLYLRNRLRIIADVKDTPVPVVPAQRLDGDPIDLSLSTLRSVSPVHIEYLRNMGVRASLSISIIVRGRLWGLFACHHYQPRALPFSKRTAAEVFSQLFSLTLDRAVHDSGAARRALGQNLHERLMTRLAAGADLRETLEQIGRSIGDSIPHDGASIFIDGDYRASGHAPSEDEFRQILPALNSGPAGRILARTDLTSAIPEAQAFAGRATGALIIPVSRQARDYFILWRRELKQVVTWAGNPEKPVERTAEGERLVPRKSFAAWQETVEGRSADWTQAELDLAETLRITLLEVILRLTDAAAQERKRAGEQQDLLIAELNHRVRNILNLIRGLVNQSRHETGDAATLTTLIGGRIGALAAAHDNLTRDNWGPTSLKKLIADEADAYLGAKTTRLEVEGRDVLIVPQAYTVLALVLHEMITNSAKYGSLSDQSGDLLISLERNEAGDLLLGWQERGGPPVRAPERRGFGTTIIEKSIPHELQGEAEVDFALGGLRARFTVPTRFLEETDKDHVVSDLKDHADASAGAEAATDLPQRVLLIEDNMIIALDTEEMLRELGVPEVLVSGSVTQALRAIEKEAPDFAVLDFNLGEESSEPVARELARRGVPFVLATGYSAKEVRFEELGATAILKKPYDKSDLAKALAKGA</sequence>
<dbReference type="PIRSF" id="PIRSF036397">
    <property type="entry name" value="Bactrphtchrm_rec"/>
    <property type="match status" value="1"/>
</dbReference>
<dbReference type="EC" id="2.7.13.3" evidence="2"/>
<dbReference type="Pfam" id="PF01590">
    <property type="entry name" value="GAF"/>
    <property type="match status" value="1"/>
</dbReference>
<name>A0ABS7PDK3_9SPHN</name>
<keyword evidence="7" id="KW-0547">Nucleotide-binding</keyword>
<dbReference type="Gene3D" id="3.40.50.2300">
    <property type="match status" value="1"/>
</dbReference>
<dbReference type="SMART" id="SM00065">
    <property type="entry name" value="GAF"/>
    <property type="match status" value="1"/>
</dbReference>
<protein>
    <recommendedName>
        <fullName evidence="2">histidine kinase</fullName>
        <ecNumber evidence="2">2.7.13.3</ecNumber>
    </recommendedName>
</protein>
<comment type="caution">
    <text evidence="15">The sequence shown here is derived from an EMBL/GenBank/DDBJ whole genome shotgun (WGS) entry which is preliminary data.</text>
</comment>
<dbReference type="Pfam" id="PF00072">
    <property type="entry name" value="Response_reg"/>
    <property type="match status" value="1"/>
</dbReference>
<evidence type="ECO:0000256" key="4">
    <source>
        <dbReference type="ARBA" id="ARBA00022553"/>
    </source>
</evidence>
<evidence type="ECO:0000259" key="14">
    <source>
        <dbReference type="PROSITE" id="PS50110"/>
    </source>
</evidence>